<evidence type="ECO:0000256" key="3">
    <source>
        <dbReference type="ARBA" id="ARBA00034247"/>
    </source>
</evidence>
<comment type="catalytic activity">
    <reaction evidence="3">
        <text>2 GTP = 3',3'-c-di-GMP + 2 diphosphate</text>
        <dbReference type="Rhea" id="RHEA:24898"/>
        <dbReference type="ChEBI" id="CHEBI:33019"/>
        <dbReference type="ChEBI" id="CHEBI:37565"/>
        <dbReference type="ChEBI" id="CHEBI:58805"/>
        <dbReference type="EC" id="2.7.7.65"/>
    </reaction>
</comment>
<dbReference type="CDD" id="cd01949">
    <property type="entry name" value="GGDEF"/>
    <property type="match status" value="1"/>
</dbReference>
<name>A0A839IYT1_9GAMM</name>
<dbReference type="Pfam" id="PF00497">
    <property type="entry name" value="SBP_bac_3"/>
    <property type="match status" value="2"/>
</dbReference>
<evidence type="ECO:0000259" key="5">
    <source>
        <dbReference type="PROSITE" id="PS50887"/>
    </source>
</evidence>
<dbReference type="RefSeq" id="WP_182811954.1">
    <property type="nucleotide sequence ID" value="NZ_JACJFM010000058.1"/>
</dbReference>
<dbReference type="InterPro" id="IPR001638">
    <property type="entry name" value="Solute-binding_3/MltF_N"/>
</dbReference>
<dbReference type="InterPro" id="IPR029787">
    <property type="entry name" value="Nucleotide_cyclase"/>
</dbReference>
<feature type="domain" description="GGDEF" evidence="5">
    <location>
        <begin position="594"/>
        <end position="722"/>
    </location>
</feature>
<dbReference type="SUPFAM" id="SSF53850">
    <property type="entry name" value="Periplasmic binding protein-like II"/>
    <property type="match status" value="2"/>
</dbReference>
<keyword evidence="4" id="KW-1133">Transmembrane helix</keyword>
<dbReference type="SMART" id="SM00062">
    <property type="entry name" value="PBPb"/>
    <property type="match status" value="2"/>
</dbReference>
<dbReference type="FunFam" id="3.30.70.270:FF:000001">
    <property type="entry name" value="Diguanylate cyclase domain protein"/>
    <property type="match status" value="1"/>
</dbReference>
<dbReference type="Proteomes" id="UP000565262">
    <property type="component" value="Unassembled WGS sequence"/>
</dbReference>
<dbReference type="InterPro" id="IPR043128">
    <property type="entry name" value="Rev_trsase/Diguanyl_cyclase"/>
</dbReference>
<accession>A0A839IYT1</accession>
<comment type="cofactor">
    <cofactor evidence="1">
        <name>Mg(2+)</name>
        <dbReference type="ChEBI" id="CHEBI:18420"/>
    </cofactor>
</comment>
<keyword evidence="7" id="KW-1185">Reference proteome</keyword>
<dbReference type="AlphaFoldDB" id="A0A839IYT1"/>
<dbReference type="NCBIfam" id="TIGR00254">
    <property type="entry name" value="GGDEF"/>
    <property type="match status" value="1"/>
</dbReference>
<keyword evidence="4" id="KW-0812">Transmembrane</keyword>
<dbReference type="EMBL" id="JACJFM010000058">
    <property type="protein sequence ID" value="MBB1489527.1"/>
    <property type="molecule type" value="Genomic_DNA"/>
</dbReference>
<proteinExistence type="predicted"/>
<dbReference type="EC" id="2.7.7.65" evidence="2"/>
<reference evidence="6 7" key="1">
    <citation type="submission" date="2020-08" db="EMBL/GenBank/DDBJ databases">
        <title>Oceanospirillum sp. nov. isolated from marine sediment.</title>
        <authorList>
            <person name="Ji X."/>
        </authorList>
    </citation>
    <scope>NUCLEOTIDE SEQUENCE [LARGE SCALE GENOMIC DNA]</scope>
    <source>
        <strain evidence="6 7">D5</strain>
    </source>
</reference>
<sequence length="722" mass="82042">MNTYTGKGLRFIRGVLAVCGIYLLSLPVQADASKLGLTDQEVAWLAERKTLRVMNLSTFPPFSFFDGGPKGYSIDYMNQMGELLGIPIEYVSNKPWHEYLQMLQDGQLDVIPHIAVTEARQAFIEFTPFNHIEYISGVAVNNKSGIKTLQDLKEKGRVVAVTKKTFLHSWLVEHYPDLPLLLTASTEDAVAAVASGKADLVVGNLPALHYYIQRDWLSNVDITRIPDFNLPEKTRLPMGVAKGNHLLSSILTKTNDAISYATASGLREKWKRPDKQRDLTTQERNYLAEKRVLTMCVDPDWMPMEAIEQGKHTGIAADFIERFREILSIPIELVPTRSWAETLQAGFRGQCDFFSMIMSTPERQQQLEFTRPYLNTPLVFATSVDKPYVGDASRMKGKTIGIVKEYAFRDTFEQAFPALRFVEVDNIQDGLNRVRDGEIFAYADSLISVGYWIQNHYNGVLKVSGEFNADWSLGIAVQKENQILKNIFDKAIGQITPGEKQEIINKWISIRYQKGTNWHVTFLSVAAVVLFFSVLLLWYRRVNNKLRHEIELRIAAEESALRLARTDQLTGLLNRNASEGLLDQEMARFRRYSNPVCILIMDVDHFKLINDQYGHRTGDEVLKSFSGHMGSIIRQTDHLIRWGGEEFLVLAPDTEQPDALILAEKLREAAEHYNHPDLPRFSISIGVAQLHNGQNFAQWYEEADKALYAAKQNGRNRVCMAE</sequence>
<dbReference type="Pfam" id="PF00990">
    <property type="entry name" value="GGDEF"/>
    <property type="match status" value="1"/>
</dbReference>
<gene>
    <name evidence="6" type="ORF">H4O21_23235</name>
</gene>
<dbReference type="InterPro" id="IPR000160">
    <property type="entry name" value="GGDEF_dom"/>
</dbReference>
<dbReference type="CDD" id="cd01007">
    <property type="entry name" value="PBP2_BvgS_HisK_like"/>
    <property type="match status" value="1"/>
</dbReference>
<protein>
    <recommendedName>
        <fullName evidence="2">diguanylate cyclase</fullName>
        <ecNumber evidence="2">2.7.7.65</ecNumber>
    </recommendedName>
</protein>
<dbReference type="Gene3D" id="3.30.70.270">
    <property type="match status" value="1"/>
</dbReference>
<keyword evidence="4" id="KW-0472">Membrane</keyword>
<evidence type="ECO:0000256" key="4">
    <source>
        <dbReference type="SAM" id="Phobius"/>
    </source>
</evidence>
<dbReference type="PROSITE" id="PS50887">
    <property type="entry name" value="GGDEF"/>
    <property type="match status" value="1"/>
</dbReference>
<dbReference type="GO" id="GO:0052621">
    <property type="term" value="F:diguanylate cyclase activity"/>
    <property type="evidence" value="ECO:0007669"/>
    <property type="project" value="UniProtKB-EC"/>
</dbReference>
<evidence type="ECO:0000256" key="2">
    <source>
        <dbReference type="ARBA" id="ARBA00012528"/>
    </source>
</evidence>
<dbReference type="SUPFAM" id="SSF55073">
    <property type="entry name" value="Nucleotide cyclase"/>
    <property type="match status" value="1"/>
</dbReference>
<dbReference type="InterPro" id="IPR050469">
    <property type="entry name" value="Diguanylate_Cyclase"/>
</dbReference>
<dbReference type="SMART" id="SM00267">
    <property type="entry name" value="GGDEF"/>
    <property type="match status" value="1"/>
</dbReference>
<dbReference type="PANTHER" id="PTHR45138">
    <property type="entry name" value="REGULATORY COMPONENTS OF SENSORY TRANSDUCTION SYSTEM"/>
    <property type="match status" value="1"/>
</dbReference>
<dbReference type="CDD" id="cd13708">
    <property type="entry name" value="PBP2_BvgS_like_1"/>
    <property type="match status" value="1"/>
</dbReference>
<evidence type="ECO:0000313" key="7">
    <source>
        <dbReference type="Proteomes" id="UP000565262"/>
    </source>
</evidence>
<feature type="transmembrane region" description="Helical" evidence="4">
    <location>
        <begin position="518"/>
        <end position="539"/>
    </location>
</feature>
<evidence type="ECO:0000256" key="1">
    <source>
        <dbReference type="ARBA" id="ARBA00001946"/>
    </source>
</evidence>
<comment type="caution">
    <text evidence="6">The sequence shown here is derived from an EMBL/GenBank/DDBJ whole genome shotgun (WGS) entry which is preliminary data.</text>
</comment>
<dbReference type="PANTHER" id="PTHR45138:SF9">
    <property type="entry name" value="DIGUANYLATE CYCLASE DGCM-RELATED"/>
    <property type="match status" value="1"/>
</dbReference>
<organism evidence="6 7">
    <name type="scientific">Oceanospirillum sediminis</name>
    <dbReference type="NCBI Taxonomy" id="2760088"/>
    <lineage>
        <taxon>Bacteria</taxon>
        <taxon>Pseudomonadati</taxon>
        <taxon>Pseudomonadota</taxon>
        <taxon>Gammaproteobacteria</taxon>
        <taxon>Oceanospirillales</taxon>
        <taxon>Oceanospirillaceae</taxon>
        <taxon>Oceanospirillum</taxon>
    </lineage>
</organism>
<dbReference type="Gene3D" id="3.40.190.10">
    <property type="entry name" value="Periplasmic binding protein-like II"/>
    <property type="match status" value="4"/>
</dbReference>
<evidence type="ECO:0000313" key="6">
    <source>
        <dbReference type="EMBL" id="MBB1489527.1"/>
    </source>
</evidence>